<reference evidence="2" key="1">
    <citation type="submission" date="2019-08" db="EMBL/GenBank/DDBJ databases">
        <title>Limnoglobus roseus gen. nov., sp. nov., a novel freshwater planctomycete with a giant genome from the family Gemmataceae.</title>
        <authorList>
            <person name="Kulichevskaya I.S."/>
            <person name="Naumoff D.G."/>
            <person name="Miroshnikov K."/>
            <person name="Ivanova A."/>
            <person name="Philippov D.A."/>
            <person name="Hakobyan A."/>
            <person name="Rijpstra I.C."/>
            <person name="Sinninghe Damste J.S."/>
            <person name="Liesack W."/>
            <person name="Dedysh S.N."/>
        </authorList>
    </citation>
    <scope>NUCLEOTIDE SEQUENCE [LARGE SCALE GENOMIC DNA]</scope>
    <source>
        <strain evidence="2">PX52</strain>
    </source>
</reference>
<dbReference type="EMBL" id="CP042425">
    <property type="protein sequence ID" value="QEL20817.1"/>
    <property type="molecule type" value="Genomic_DNA"/>
</dbReference>
<name>A0A5C1ARN1_9BACT</name>
<accession>A0A5C1ARN1</accession>
<organism evidence="1 2">
    <name type="scientific">Limnoglobus roseus</name>
    <dbReference type="NCBI Taxonomy" id="2598579"/>
    <lineage>
        <taxon>Bacteria</taxon>
        <taxon>Pseudomonadati</taxon>
        <taxon>Planctomycetota</taxon>
        <taxon>Planctomycetia</taxon>
        <taxon>Gemmatales</taxon>
        <taxon>Gemmataceae</taxon>
        <taxon>Limnoglobus</taxon>
    </lineage>
</organism>
<dbReference type="RefSeq" id="WP_149115072.1">
    <property type="nucleotide sequence ID" value="NZ_CP042425.1"/>
</dbReference>
<sequence>MTLFALTIPDDPADLPGWLEDRLMAPDFAAFAAELRAVFPGAPASDVPRHLLDRWLPVALTDGLDPLPPDVLSQLLQYPAVLAAFQERIATDGGEYWDDVLARSTGLDQAFSEGKQALAGILAADVSSIVKVSRPVVPSEAAKRSTGRGTKIWAATATGIAACLALAVGYLSFREPDEPPIQKSQIAWGWGKPSGLATDQTNPRDYLTKLAANAEEWHQYRPTDVVGVGTRVAELRIGCTRLMHSAYGPLAAADKAWLLDHCRSWAKALDAHQQSLDAGADPQQVRAAVDETIQSIVNTLREKAAGLG</sequence>
<proteinExistence type="predicted"/>
<dbReference type="KEGG" id="lrs:PX52LOC_07937"/>
<protein>
    <submittedName>
        <fullName evidence="1">Uncharacterized protein</fullName>
    </submittedName>
</protein>
<evidence type="ECO:0000313" key="2">
    <source>
        <dbReference type="Proteomes" id="UP000324974"/>
    </source>
</evidence>
<evidence type="ECO:0000313" key="1">
    <source>
        <dbReference type="EMBL" id="QEL20817.1"/>
    </source>
</evidence>
<dbReference type="AlphaFoldDB" id="A0A5C1ARN1"/>
<dbReference type="Proteomes" id="UP000324974">
    <property type="component" value="Chromosome"/>
</dbReference>
<dbReference type="OrthoDB" id="285760at2"/>
<keyword evidence="2" id="KW-1185">Reference proteome</keyword>
<gene>
    <name evidence="1" type="ORF">PX52LOC_07937</name>
</gene>